<evidence type="ECO:0000313" key="2">
    <source>
        <dbReference type="EMBL" id="NID08852.1"/>
    </source>
</evidence>
<feature type="domain" description="Outer membrane protein beta-barrel" evidence="1">
    <location>
        <begin position="22"/>
        <end position="198"/>
    </location>
</feature>
<dbReference type="Gene3D" id="2.40.160.20">
    <property type="match status" value="1"/>
</dbReference>
<dbReference type="SUPFAM" id="SSF56925">
    <property type="entry name" value="OMPA-like"/>
    <property type="match status" value="1"/>
</dbReference>
<keyword evidence="3" id="KW-1185">Reference proteome</keyword>
<protein>
    <submittedName>
        <fullName evidence="2">PorT family protein</fullName>
    </submittedName>
</protein>
<comment type="caution">
    <text evidence="2">The sequence shown here is derived from an EMBL/GenBank/DDBJ whole genome shotgun (WGS) entry which is preliminary data.</text>
</comment>
<reference evidence="3" key="1">
    <citation type="submission" date="2019-09" db="EMBL/GenBank/DDBJ databases">
        <authorList>
            <person name="Jung D.-H."/>
        </authorList>
    </citation>
    <scope>NUCLEOTIDE SEQUENCE [LARGE SCALE GENOMIC DNA]</scope>
    <source>
        <strain evidence="3">JA-25</strain>
    </source>
</reference>
<dbReference type="InterPro" id="IPR025665">
    <property type="entry name" value="Beta-barrel_OMP_2"/>
</dbReference>
<dbReference type="Pfam" id="PF13568">
    <property type="entry name" value="OMP_b-brl_2"/>
    <property type="match status" value="1"/>
</dbReference>
<name>A0ABX0QD18_9BACT</name>
<evidence type="ECO:0000259" key="1">
    <source>
        <dbReference type="Pfam" id="PF13568"/>
    </source>
</evidence>
<dbReference type="InterPro" id="IPR011250">
    <property type="entry name" value="OMP/PagP_B-barrel"/>
</dbReference>
<reference evidence="3" key="2">
    <citation type="submission" date="2023-07" db="EMBL/GenBank/DDBJ databases">
        <authorList>
            <person name="Jung D.-H."/>
        </authorList>
    </citation>
    <scope>NUCLEOTIDE SEQUENCE [LARGE SCALE GENOMIC DNA]</scope>
    <source>
        <strain evidence="3">JA-25</strain>
    </source>
</reference>
<dbReference type="EMBL" id="WAEL01000001">
    <property type="protein sequence ID" value="NID08852.1"/>
    <property type="molecule type" value="Genomic_DNA"/>
</dbReference>
<accession>A0ABX0QD18</accession>
<sequence>MKNARYALLIVTLLFVQSVGYSQSRQRWSFGPRVGLNLTNFVGNDQRLLVNSNPNANKLLPGLSAGVGFIYSDISRFGAAIDLLYSQRGAQSTYNLGSVSTTLTNRVNYLELPITARYFLNRSGNFRPNVYAGIVPALRLNAFTREKAADGKDVKTVTTDLYRTADLGLTAGFQANFRTGDRQRFTVDARYTHGITNIGLNATDLRNQMITVGLGYNFGIGRQYQPGDRKLPIRPR</sequence>
<organism evidence="2 3">
    <name type="scientific">Fibrivirga algicola</name>
    <dbReference type="NCBI Taxonomy" id="2950420"/>
    <lineage>
        <taxon>Bacteria</taxon>
        <taxon>Pseudomonadati</taxon>
        <taxon>Bacteroidota</taxon>
        <taxon>Cytophagia</taxon>
        <taxon>Cytophagales</taxon>
        <taxon>Spirosomataceae</taxon>
        <taxon>Fibrivirga</taxon>
    </lineage>
</organism>
<dbReference type="Proteomes" id="UP000606008">
    <property type="component" value="Unassembled WGS sequence"/>
</dbReference>
<gene>
    <name evidence="2" type="ORF">F7231_01585</name>
</gene>
<evidence type="ECO:0000313" key="3">
    <source>
        <dbReference type="Proteomes" id="UP000606008"/>
    </source>
</evidence>
<dbReference type="RefSeq" id="WP_085410274.1">
    <property type="nucleotide sequence ID" value="NZ_WAEL01000001.1"/>
</dbReference>
<proteinExistence type="predicted"/>